<feature type="region of interest" description="Disordered" evidence="1">
    <location>
        <begin position="94"/>
        <end position="114"/>
    </location>
</feature>
<name>A0ABS9P7M3_9GAMM</name>
<dbReference type="InterPro" id="IPR021333">
    <property type="entry name" value="DUF2946"/>
</dbReference>
<gene>
    <name evidence="2" type="ORF">HOP52_06755</name>
</gene>
<evidence type="ECO:0000313" key="2">
    <source>
        <dbReference type="EMBL" id="MCG6657464.1"/>
    </source>
</evidence>
<protein>
    <recommendedName>
        <fullName evidence="4">DUF2946 domain-containing protein</fullName>
    </recommendedName>
</protein>
<dbReference type="RefSeq" id="WP_238976599.1">
    <property type="nucleotide sequence ID" value="NZ_JABFUC010000004.1"/>
</dbReference>
<accession>A0ABS9P7M3</accession>
<feature type="compositionally biased region" description="Pro residues" evidence="1">
    <location>
        <begin position="104"/>
        <end position="114"/>
    </location>
</feature>
<proteinExistence type="predicted"/>
<evidence type="ECO:0000256" key="1">
    <source>
        <dbReference type="SAM" id="MobiDB-lite"/>
    </source>
</evidence>
<dbReference type="Pfam" id="PF11162">
    <property type="entry name" value="DUF2946"/>
    <property type="match status" value="1"/>
</dbReference>
<evidence type="ECO:0000313" key="3">
    <source>
        <dbReference type="Proteomes" id="UP000814385"/>
    </source>
</evidence>
<dbReference type="EMBL" id="JABFUC010000004">
    <property type="protein sequence ID" value="MCG6657464.1"/>
    <property type="molecule type" value="Genomic_DNA"/>
</dbReference>
<evidence type="ECO:0008006" key="4">
    <source>
        <dbReference type="Google" id="ProtNLM"/>
    </source>
</evidence>
<comment type="caution">
    <text evidence="2">The sequence shown here is derived from an EMBL/GenBank/DDBJ whole genome shotgun (WGS) entry which is preliminary data.</text>
</comment>
<organism evidence="2 3">
    <name type="scientific">Billgrantia campisalis</name>
    <dbReference type="NCBI Taxonomy" id="74661"/>
    <lineage>
        <taxon>Bacteria</taxon>
        <taxon>Pseudomonadati</taxon>
        <taxon>Pseudomonadota</taxon>
        <taxon>Gammaproteobacteria</taxon>
        <taxon>Oceanospirillales</taxon>
        <taxon>Halomonadaceae</taxon>
        <taxon>Billgrantia</taxon>
    </lineage>
</organism>
<sequence>MGRLDRTSLTQGTGGRWLAVLLAMLLAMVTLSSHGATQNHQIDCGVAAERMSDDGHSSGALGVEHDHDAASCATCTTAMGQALLPVVGPERQANSLAMAASPQIPLPPRRPPRA</sequence>
<keyword evidence="3" id="KW-1185">Reference proteome</keyword>
<dbReference type="Proteomes" id="UP000814385">
    <property type="component" value="Unassembled WGS sequence"/>
</dbReference>
<reference evidence="2 3" key="1">
    <citation type="submission" date="2020-05" db="EMBL/GenBank/DDBJ databases">
        <title>Comparative genomic analysis of denitrifying bacteria from Halomonas genus.</title>
        <authorList>
            <person name="Wang L."/>
            <person name="Shao Z."/>
        </authorList>
    </citation>
    <scope>NUCLEOTIDE SEQUENCE [LARGE SCALE GENOMIC DNA]</scope>
    <source>
        <strain evidence="2 3">A4</strain>
    </source>
</reference>